<dbReference type="EMBL" id="LFIW01000658">
    <property type="protein sequence ID" value="KZL85310.1"/>
    <property type="molecule type" value="Genomic_DNA"/>
</dbReference>
<gene>
    <name evidence="2" type="ORF">CI238_10833</name>
</gene>
<name>A0A162MY74_COLIC</name>
<sequence>MLDCDCDGGSGTRQDVRTTGRRGGLDSWAQFGSGRWQARAHPRRLRDQPGLGVLSLSLSLPLPLPLSVQRGGCETRHPIPSNPIRSSPSPYQEPSRLLVARVQTGPGFALLALPFLGRTVPLGRQLVRLHGFGVVPAGGKHNLSSTQPRKPARFEIEIRRPQASFFLSTRLARLRDLDSAVGEYGQYDGVLGSSRSLRSAKGFIVDERSLIDRPPPRPAILHTQRTVRKGAPTLSHSRPNFV</sequence>
<comment type="caution">
    <text evidence="2">The sequence shown here is derived from an EMBL/GenBank/DDBJ whole genome shotgun (WGS) entry which is preliminary data.</text>
</comment>
<evidence type="ECO:0000313" key="2">
    <source>
        <dbReference type="EMBL" id="KZL85310.1"/>
    </source>
</evidence>
<keyword evidence="3" id="KW-1185">Reference proteome</keyword>
<organism evidence="2 3">
    <name type="scientific">Colletotrichum incanum</name>
    <name type="common">Soybean anthracnose fungus</name>
    <dbReference type="NCBI Taxonomy" id="1573173"/>
    <lineage>
        <taxon>Eukaryota</taxon>
        <taxon>Fungi</taxon>
        <taxon>Dikarya</taxon>
        <taxon>Ascomycota</taxon>
        <taxon>Pezizomycotina</taxon>
        <taxon>Sordariomycetes</taxon>
        <taxon>Hypocreomycetidae</taxon>
        <taxon>Glomerellales</taxon>
        <taxon>Glomerellaceae</taxon>
        <taxon>Colletotrichum</taxon>
        <taxon>Colletotrichum spaethianum species complex</taxon>
    </lineage>
</organism>
<proteinExistence type="predicted"/>
<reference evidence="2 3" key="1">
    <citation type="submission" date="2015-06" db="EMBL/GenBank/DDBJ databases">
        <title>Survival trade-offs in plant roots during colonization by closely related pathogenic and mutualistic fungi.</title>
        <authorList>
            <person name="Hacquard S."/>
            <person name="Kracher B."/>
            <person name="Hiruma K."/>
            <person name="Weinman A."/>
            <person name="Muench P."/>
            <person name="Garrido Oter R."/>
            <person name="Ver Loren van Themaat E."/>
            <person name="Dallerey J.-F."/>
            <person name="Damm U."/>
            <person name="Henrissat B."/>
            <person name="Lespinet O."/>
            <person name="Thon M."/>
            <person name="Kemen E."/>
            <person name="McHardy A.C."/>
            <person name="Schulze-Lefert P."/>
            <person name="O'Connell R.J."/>
        </authorList>
    </citation>
    <scope>NUCLEOTIDE SEQUENCE [LARGE SCALE GENOMIC DNA]</scope>
    <source>
        <strain evidence="2 3">MAFF 238704</strain>
    </source>
</reference>
<feature type="region of interest" description="Disordered" evidence="1">
    <location>
        <begin position="1"/>
        <end position="24"/>
    </location>
</feature>
<evidence type="ECO:0000313" key="3">
    <source>
        <dbReference type="Proteomes" id="UP000076584"/>
    </source>
</evidence>
<accession>A0A162MY74</accession>
<protein>
    <submittedName>
        <fullName evidence="2">Uncharacterized protein</fullName>
    </submittedName>
</protein>
<evidence type="ECO:0000256" key="1">
    <source>
        <dbReference type="SAM" id="MobiDB-lite"/>
    </source>
</evidence>
<dbReference type="AlphaFoldDB" id="A0A162MY74"/>
<dbReference type="Proteomes" id="UP000076584">
    <property type="component" value="Unassembled WGS sequence"/>
</dbReference>